<evidence type="ECO:0000313" key="1">
    <source>
        <dbReference type="EMBL" id="CEG11896.1"/>
    </source>
</evidence>
<organism evidence="1">
    <name type="scientific">groundwater metagenome</name>
    <dbReference type="NCBI Taxonomy" id="717931"/>
    <lineage>
        <taxon>unclassified sequences</taxon>
        <taxon>metagenomes</taxon>
        <taxon>ecological metagenomes</taxon>
    </lineage>
</organism>
<name>A0A098E8R6_9ZZZZ</name>
<sequence>MKDDHDFRKFKDIVIDTGPLLILLTGFYGHGVKKFTKEKDDFKILVEFIKKYPNIFVTPQVLAEVSNLAKREFGDYFEDFMNFSTKHILRFDEKYIDKNILATKPELKLIKFGFTDSSLIEVATDGKLLLTNDIPLYHYCTNIGITSITIDVIKKYCRLS</sequence>
<dbReference type="InterPro" id="IPR029060">
    <property type="entry name" value="PIN-like_dom_sf"/>
</dbReference>
<proteinExistence type="predicted"/>
<accession>A0A098E8R6</accession>
<dbReference type="EMBL" id="CCXY01000086">
    <property type="protein sequence ID" value="CEG11896.1"/>
    <property type="molecule type" value="Genomic_DNA"/>
</dbReference>
<gene>
    <name evidence="1" type="ORF">MSIBF_A1760018</name>
</gene>
<dbReference type="AlphaFoldDB" id="A0A098E8R6"/>
<dbReference type="SUPFAM" id="SSF88723">
    <property type="entry name" value="PIN domain-like"/>
    <property type="match status" value="1"/>
</dbReference>
<protein>
    <recommendedName>
        <fullName evidence="2">PIN domain-containing protein</fullName>
    </recommendedName>
</protein>
<reference evidence="1" key="1">
    <citation type="submission" date="2014-09" db="EMBL/GenBank/DDBJ databases">
        <authorList>
            <person name="Probst J Alexander"/>
        </authorList>
    </citation>
    <scope>NUCLEOTIDE SEQUENCE</scope>
</reference>
<evidence type="ECO:0008006" key="2">
    <source>
        <dbReference type="Google" id="ProtNLM"/>
    </source>
</evidence>